<protein>
    <submittedName>
        <fullName evidence="2">Uncharacterized protein DUF4864</fullName>
    </submittedName>
</protein>
<dbReference type="InterPro" id="IPR032347">
    <property type="entry name" value="DUF4864"/>
</dbReference>
<reference evidence="2 3" key="1">
    <citation type="submission" date="2018-05" db="EMBL/GenBank/DDBJ databases">
        <title>Genomic Encyclopedia of Type Strains, Phase IV (KMG-IV): sequencing the most valuable type-strain genomes for metagenomic binning, comparative biology and taxonomic classification.</title>
        <authorList>
            <person name="Goeker M."/>
        </authorList>
    </citation>
    <scope>NUCLEOTIDE SEQUENCE [LARGE SCALE GENOMIC DNA]</scope>
    <source>
        <strain evidence="2 3">DSM 103371</strain>
    </source>
</reference>
<evidence type="ECO:0000313" key="2">
    <source>
        <dbReference type="EMBL" id="PWK56077.1"/>
    </source>
</evidence>
<dbReference type="Pfam" id="PF16156">
    <property type="entry name" value="DUF4864"/>
    <property type="match status" value="1"/>
</dbReference>
<proteinExistence type="predicted"/>
<keyword evidence="3" id="KW-1185">Reference proteome</keyword>
<comment type="caution">
    <text evidence="2">The sequence shown here is derived from an EMBL/GenBank/DDBJ whole genome shotgun (WGS) entry which is preliminary data.</text>
</comment>
<dbReference type="AlphaFoldDB" id="A0A316GMF8"/>
<organism evidence="2 3">
    <name type="scientific">Silicimonas algicola</name>
    <dbReference type="NCBI Taxonomy" id="1826607"/>
    <lineage>
        <taxon>Bacteria</taxon>
        <taxon>Pseudomonadati</taxon>
        <taxon>Pseudomonadota</taxon>
        <taxon>Alphaproteobacteria</taxon>
        <taxon>Rhodobacterales</taxon>
        <taxon>Paracoccaceae</taxon>
    </lineage>
</organism>
<dbReference type="OrthoDB" id="9130422at2"/>
<dbReference type="Proteomes" id="UP000245390">
    <property type="component" value="Unassembled WGS sequence"/>
</dbReference>
<sequence length="138" mass="15261">MTNLLRIAFLLLVVAGPLRADTTLPEDPEIRGVIGSQMDAFLAEDPTTAFSFASPMIQGRFGTAETFGDMVRNGYPMVWAPDETRFLELREIDGKTWQKVMVRDGAGAFHVLDYEMIQTDDGWKINGVQLLRPPGVGA</sequence>
<evidence type="ECO:0000256" key="1">
    <source>
        <dbReference type="SAM" id="SignalP"/>
    </source>
</evidence>
<evidence type="ECO:0000313" key="3">
    <source>
        <dbReference type="Proteomes" id="UP000245390"/>
    </source>
</evidence>
<feature type="signal peptide" evidence="1">
    <location>
        <begin position="1"/>
        <end position="20"/>
    </location>
</feature>
<accession>A0A316GMF8</accession>
<dbReference type="KEGG" id="salo:EF888_17900"/>
<dbReference type="EMBL" id="QGGV01000005">
    <property type="protein sequence ID" value="PWK56077.1"/>
    <property type="molecule type" value="Genomic_DNA"/>
</dbReference>
<dbReference type="RefSeq" id="WP_109759508.1">
    <property type="nucleotide sequence ID" value="NZ_CP034588.1"/>
</dbReference>
<feature type="chain" id="PRO_5016330209" evidence="1">
    <location>
        <begin position="21"/>
        <end position="138"/>
    </location>
</feature>
<name>A0A316GMF8_9RHOB</name>
<keyword evidence="1" id="KW-0732">Signal</keyword>
<gene>
    <name evidence="2" type="ORF">C8D95_105142</name>
</gene>